<evidence type="ECO:0000259" key="2">
    <source>
        <dbReference type="Pfam" id="PF03478"/>
    </source>
</evidence>
<evidence type="ECO:0000313" key="3">
    <source>
        <dbReference type="EMBL" id="CAL5083638.1"/>
    </source>
</evidence>
<reference evidence="3" key="1">
    <citation type="submission" date="2024-10" db="EMBL/GenBank/DDBJ databases">
        <authorList>
            <person name="Ryan C."/>
        </authorList>
    </citation>
    <scope>NUCLEOTIDE SEQUENCE [LARGE SCALE GENOMIC DNA]</scope>
</reference>
<evidence type="ECO:0000313" key="4">
    <source>
        <dbReference type="Proteomes" id="UP001497457"/>
    </source>
</evidence>
<dbReference type="PANTHER" id="PTHR33165">
    <property type="entry name" value="F-BOX DOMAIN CONTAINING PROTEIN-LIKE-RELATED"/>
    <property type="match status" value="1"/>
</dbReference>
<name>A0ABC9FWZ8_9POAL</name>
<dbReference type="PANTHER" id="PTHR33165:SF57">
    <property type="entry name" value="OS10G0568000 PROTEIN"/>
    <property type="match status" value="1"/>
</dbReference>
<proteinExistence type="predicted"/>
<accession>A0ABC9FWZ8</accession>
<dbReference type="InterPro" id="IPR005174">
    <property type="entry name" value="KIB1-4_b-propeller"/>
</dbReference>
<protein>
    <recommendedName>
        <fullName evidence="2">KIB1-4 beta-propeller domain-containing protein</fullName>
    </recommendedName>
</protein>
<keyword evidence="4" id="KW-1185">Reference proteome</keyword>
<dbReference type="Pfam" id="PF03478">
    <property type="entry name" value="Beta-prop_KIB1-4"/>
    <property type="match status" value="1"/>
</dbReference>
<organism evidence="3 4">
    <name type="scientific">Urochloa decumbens</name>
    <dbReference type="NCBI Taxonomy" id="240449"/>
    <lineage>
        <taxon>Eukaryota</taxon>
        <taxon>Viridiplantae</taxon>
        <taxon>Streptophyta</taxon>
        <taxon>Embryophyta</taxon>
        <taxon>Tracheophyta</taxon>
        <taxon>Spermatophyta</taxon>
        <taxon>Magnoliopsida</taxon>
        <taxon>Liliopsida</taxon>
        <taxon>Poales</taxon>
        <taxon>Poaceae</taxon>
        <taxon>PACMAD clade</taxon>
        <taxon>Panicoideae</taxon>
        <taxon>Panicodae</taxon>
        <taxon>Paniceae</taxon>
        <taxon>Melinidinae</taxon>
        <taxon>Urochloa</taxon>
    </lineage>
</organism>
<gene>
    <name evidence="3" type="ORF">URODEC1_LOCUS110056</name>
</gene>
<feature type="region of interest" description="Disordered" evidence="1">
    <location>
        <begin position="45"/>
        <end position="68"/>
    </location>
</feature>
<dbReference type="AlphaFoldDB" id="A0ABC9FWZ8"/>
<feature type="domain" description="KIB1-4 beta-propeller" evidence="2">
    <location>
        <begin position="141"/>
        <end position="371"/>
    </location>
</feature>
<sequence length="423" mass="46389">MEKRMITFPCSSTQIQSQVAKRKYLSHCASWGAKRARSALGGADKHALSGASLPPPPHNNNTAAPASSTDWANLGDGPAGRIAEFALATDVADYVRFHAACRPWRRCSPDPRAGGLDSRFLPRDWIMLDKALAGPRCRRFLNVSTGECIRMDLLELDDHRLLALTPEGLLLLLHEATLAVRLLNPLTHHLTDLPRLNALLQARGYESARSLRVYGVGLVADASAVAVCFSCPMVLAVAKPGDKSWTVVNEEYMYSALPFAERFYCATCMGAMVLNSSDQQLVMVADLSKSFGFSQMAHSLHLVDNGGELMLVHRIHSNYMKKYDVYRVDVEAGILIPVKSFNGRDVFMGMRRTISVYAGVFPLVNADTIYLGWECDSQILRYNIADGSGVPCQCSPILGYRLCPDSAIDCLCNCIQGIGDRLA</sequence>
<dbReference type="EMBL" id="OZ075117">
    <property type="protein sequence ID" value="CAL5083638.1"/>
    <property type="molecule type" value="Genomic_DNA"/>
</dbReference>
<evidence type="ECO:0000256" key="1">
    <source>
        <dbReference type="SAM" id="MobiDB-lite"/>
    </source>
</evidence>
<dbReference type="Proteomes" id="UP001497457">
    <property type="component" value="Chromosome 7b"/>
</dbReference>